<dbReference type="EMBL" id="CM047747">
    <property type="protein sequence ID" value="KAJ0017109.1"/>
    <property type="molecule type" value="Genomic_DNA"/>
</dbReference>
<keyword evidence="2" id="KW-1185">Reference proteome</keyword>
<organism evidence="1 2">
    <name type="scientific">Pistacia integerrima</name>
    <dbReference type="NCBI Taxonomy" id="434235"/>
    <lineage>
        <taxon>Eukaryota</taxon>
        <taxon>Viridiplantae</taxon>
        <taxon>Streptophyta</taxon>
        <taxon>Embryophyta</taxon>
        <taxon>Tracheophyta</taxon>
        <taxon>Spermatophyta</taxon>
        <taxon>Magnoliopsida</taxon>
        <taxon>eudicotyledons</taxon>
        <taxon>Gunneridae</taxon>
        <taxon>Pentapetalae</taxon>
        <taxon>rosids</taxon>
        <taxon>malvids</taxon>
        <taxon>Sapindales</taxon>
        <taxon>Anacardiaceae</taxon>
        <taxon>Pistacia</taxon>
    </lineage>
</organism>
<gene>
    <name evidence="1" type="ORF">Pint_10252</name>
</gene>
<evidence type="ECO:0000313" key="2">
    <source>
        <dbReference type="Proteomes" id="UP001163603"/>
    </source>
</evidence>
<reference evidence="2" key="1">
    <citation type="journal article" date="2023" name="G3 (Bethesda)">
        <title>Genome assembly and association tests identify interacting loci associated with vigor, precocity, and sex in interspecific pistachio rootstocks.</title>
        <authorList>
            <person name="Palmer W."/>
            <person name="Jacygrad E."/>
            <person name="Sagayaradj S."/>
            <person name="Cavanaugh K."/>
            <person name="Han R."/>
            <person name="Bertier L."/>
            <person name="Beede B."/>
            <person name="Kafkas S."/>
            <person name="Golino D."/>
            <person name="Preece J."/>
            <person name="Michelmore R."/>
        </authorList>
    </citation>
    <scope>NUCLEOTIDE SEQUENCE [LARGE SCALE GENOMIC DNA]</scope>
</reference>
<evidence type="ECO:0000313" key="1">
    <source>
        <dbReference type="EMBL" id="KAJ0017109.1"/>
    </source>
</evidence>
<sequence>MAMIFNNNNSTRIQEEAQPQTFLQINRGLDLPLHLHMISNLFNKCIRNLTSMEDLCPLNSKTISLNPSGSYSVYIMILEFNLCKMNKIIIGFLSSKAYLP</sequence>
<name>A0ACC0XFP3_9ROSI</name>
<proteinExistence type="predicted"/>
<protein>
    <submittedName>
        <fullName evidence="1">Uncharacterized protein</fullName>
    </submittedName>
</protein>
<accession>A0ACC0XFP3</accession>
<comment type="caution">
    <text evidence="1">The sequence shown here is derived from an EMBL/GenBank/DDBJ whole genome shotgun (WGS) entry which is preliminary data.</text>
</comment>
<dbReference type="Proteomes" id="UP001163603">
    <property type="component" value="Chromosome 12"/>
</dbReference>